<protein>
    <submittedName>
        <fullName evidence="5">Glutamyl-tRNA amidotransferase subunit A</fullName>
    </submittedName>
</protein>
<feature type="domain" description="Amidase" evidence="3">
    <location>
        <begin position="442"/>
        <end position="857"/>
    </location>
</feature>
<evidence type="ECO:0000259" key="2">
    <source>
        <dbReference type="Pfam" id="PF00857"/>
    </source>
</evidence>
<dbReference type="Proteomes" id="UP001138500">
    <property type="component" value="Unassembled WGS sequence"/>
</dbReference>
<dbReference type="AlphaFoldDB" id="A0A9W7SJP3"/>
<sequence length="868" mass="94584">MEFTSFSGRKRTLVGDTARKASFDDIPLISLAAPLDEIVTALQDACTRVGFMYIQDHGVPQKVIDKAFATAKCFFDQPLDAKLGIHYKKSAILRGYEPIAEVATDETRSKDLNEAFNCGYEPDLDPLSSGGDWSSIKSAMQGANAWPALSDFKESYGDKMDQTLELPSARPYAYRFRPESTALLLIDMQRDFLDHNGFGAIQCGNDEIFKQVGKIIPRTKEVLDAARRLGLHVFHTREGHKSDLSDLPPSKRLRQVLNPHGHHSLGIGDEGPMGRLLVRGEFGHDIIDELKPHPDEVVIDKPGKGSFWDTNLHRGLLARGITHLLIAGVTTECCVNGTFREAGDRGFECCVLADCTNGFDASFVSKTLEMLCSYDGLFGFVLGSSTELLHVMDHRASSIARARLEPENTLDIASLQAGYREGARSVTEVAQTVHAKINDHHSKDPAVWTYRRSLEQLLNDANAIKERFAGQQLPALYGIPFAVKDNIDVAHIPTTAACDAYAYVPAKSAKVVSSLLEAGALFVGKTNLDQLATGLAGCRSPYGYPRSVYGRDRVAGGSSSGSAVAVGAGLVSFALGTDTAGSGRVPAAFNGITGFKPTKGTLSAVGVVPACKSLDTVSILALTVEEARKVWLVMDQGPDADDVFAKPQQSLPVWHVDFRGIKHGGFVFGVPSLEALQKCTDQYVEHFQSAIERLERSGGRRLEIDWSPFEGANRLMYAGGLLYERVQCIGPDFIQENLANLHPSTNAVFRAALERDFKAHDVYRDEHRRAQYAREAASTFETVDVLMVPTASCHPTVAELESDPLELNARLGDFTNFGNLLDLCGIAVHAGSFETEAGEKLPFGVTLLGASGRDGRLIDIAKEFERTR</sequence>
<reference evidence="5 6" key="1">
    <citation type="journal article" date="2018" name="IMA Fungus">
        <title>IMA Genome-F 10: Nine draft genome sequences of Claviceps purpurea s.lat., including C. arundinis, C. humidiphila, and C. cf. spartinae, pseudomolecules for the pitch canker pathogen Fusarium circinatum, draft genome of Davidsoniella eucalypti, Grosmannia galeiformis, Quambalaria eucalypti, and Teratosphaeria destructans.</title>
        <authorList>
            <person name="Wingfield B.D."/>
            <person name="Liu M."/>
            <person name="Nguyen H.D."/>
            <person name="Lane F.A."/>
            <person name="Morgan S.W."/>
            <person name="De Vos L."/>
            <person name="Wilken P.M."/>
            <person name="Duong T.A."/>
            <person name="Aylward J."/>
            <person name="Coetzee M.P."/>
            <person name="Dadej K."/>
            <person name="De Beer Z.W."/>
            <person name="Findlay W."/>
            <person name="Havenga M."/>
            <person name="Kolarik M."/>
            <person name="Menzies J.G."/>
            <person name="Naidoo K."/>
            <person name="Pochopski O."/>
            <person name="Shoukouhi P."/>
            <person name="Santana Q.C."/>
            <person name="Seifert K.A."/>
            <person name="Soal N."/>
            <person name="Steenkamp E.T."/>
            <person name="Tatham C.T."/>
            <person name="van der Nest M.A."/>
            <person name="Wingfield M.J."/>
        </authorList>
    </citation>
    <scope>NUCLEOTIDE SEQUENCE [LARGE SCALE GENOMIC DNA]</scope>
    <source>
        <strain evidence="5">CMW44962</strain>
    </source>
</reference>
<dbReference type="InterPro" id="IPR023631">
    <property type="entry name" value="Amidase_dom"/>
</dbReference>
<dbReference type="Gene3D" id="3.90.1300.10">
    <property type="entry name" value="Amidase signature (AS) domain"/>
    <property type="match status" value="1"/>
</dbReference>
<organism evidence="5 6">
    <name type="scientific">Teratosphaeria destructans</name>
    <dbReference type="NCBI Taxonomy" id="418781"/>
    <lineage>
        <taxon>Eukaryota</taxon>
        <taxon>Fungi</taxon>
        <taxon>Dikarya</taxon>
        <taxon>Ascomycota</taxon>
        <taxon>Pezizomycotina</taxon>
        <taxon>Dothideomycetes</taxon>
        <taxon>Dothideomycetidae</taxon>
        <taxon>Mycosphaerellales</taxon>
        <taxon>Teratosphaeriaceae</taxon>
        <taxon>Teratosphaeria</taxon>
    </lineage>
</organism>
<dbReference type="NCBIfam" id="NF006043">
    <property type="entry name" value="PRK08186.1"/>
    <property type="match status" value="1"/>
</dbReference>
<dbReference type="Pfam" id="PF00857">
    <property type="entry name" value="Isochorismatase"/>
    <property type="match status" value="1"/>
</dbReference>
<dbReference type="InterPro" id="IPR000868">
    <property type="entry name" value="Isochorismatase-like_dom"/>
</dbReference>
<dbReference type="CDD" id="cd00431">
    <property type="entry name" value="cysteine_hydrolases"/>
    <property type="match status" value="1"/>
</dbReference>
<dbReference type="InterPro" id="IPR000120">
    <property type="entry name" value="Amidase"/>
</dbReference>
<dbReference type="Pfam" id="PF01425">
    <property type="entry name" value="Amidase"/>
    <property type="match status" value="1"/>
</dbReference>
<dbReference type="InterPro" id="IPR026992">
    <property type="entry name" value="DIOX_N"/>
</dbReference>
<feature type="domain" description="Non-haem dioxygenase N-terminal" evidence="4">
    <location>
        <begin position="26"/>
        <end position="148"/>
    </location>
</feature>
<dbReference type="OrthoDB" id="167809at2759"/>
<dbReference type="SUPFAM" id="SSF75304">
    <property type="entry name" value="Amidase signature (AS) enzymes"/>
    <property type="match status" value="1"/>
</dbReference>
<dbReference type="PANTHER" id="PTHR11895">
    <property type="entry name" value="TRANSAMIDASE"/>
    <property type="match status" value="1"/>
</dbReference>
<comment type="similarity">
    <text evidence="1">Belongs to the isochorismatase family.</text>
</comment>
<name>A0A9W7SJP3_9PEZI</name>
<feature type="domain" description="Isochorismatase-like" evidence="2">
    <location>
        <begin position="181"/>
        <end position="371"/>
    </location>
</feature>
<keyword evidence="6" id="KW-1185">Reference proteome</keyword>
<dbReference type="InterPro" id="IPR036928">
    <property type="entry name" value="AS_sf"/>
</dbReference>
<dbReference type="Gene3D" id="2.60.120.330">
    <property type="entry name" value="B-lactam Antibiotic, Isopenicillin N Synthase, Chain"/>
    <property type="match status" value="1"/>
</dbReference>
<dbReference type="EMBL" id="RIBY02002422">
    <property type="protein sequence ID" value="KAH9815720.1"/>
    <property type="molecule type" value="Genomic_DNA"/>
</dbReference>
<evidence type="ECO:0000259" key="4">
    <source>
        <dbReference type="Pfam" id="PF14226"/>
    </source>
</evidence>
<evidence type="ECO:0000313" key="5">
    <source>
        <dbReference type="EMBL" id="KAH9815720.1"/>
    </source>
</evidence>
<reference evidence="5 6" key="2">
    <citation type="journal article" date="2021" name="Curr. Genet.">
        <title>Genetic response to nitrogen starvation in the aggressive Eucalyptus foliar pathogen Teratosphaeria destructans.</title>
        <authorList>
            <person name="Havenga M."/>
            <person name="Wingfield B.D."/>
            <person name="Wingfield M.J."/>
            <person name="Dreyer L.L."/>
            <person name="Roets F."/>
            <person name="Aylward J."/>
        </authorList>
    </citation>
    <scope>NUCLEOTIDE SEQUENCE [LARGE SCALE GENOMIC DNA]</scope>
    <source>
        <strain evidence="5">CMW44962</strain>
    </source>
</reference>
<gene>
    <name evidence="5" type="ORF">Tdes44962_MAKER00968</name>
</gene>
<accession>A0A9W7SJP3</accession>
<proteinExistence type="inferred from homology"/>
<dbReference type="Gene3D" id="1.20.58.1700">
    <property type="match status" value="1"/>
</dbReference>
<dbReference type="InterPro" id="IPR036380">
    <property type="entry name" value="Isochorismatase-like_sf"/>
</dbReference>
<evidence type="ECO:0000313" key="6">
    <source>
        <dbReference type="Proteomes" id="UP001138500"/>
    </source>
</evidence>
<dbReference type="SUPFAM" id="SSF51197">
    <property type="entry name" value="Clavaminate synthase-like"/>
    <property type="match status" value="1"/>
</dbReference>
<comment type="caution">
    <text evidence="5">The sequence shown here is derived from an EMBL/GenBank/DDBJ whole genome shotgun (WGS) entry which is preliminary data.</text>
</comment>
<dbReference type="Pfam" id="PF14226">
    <property type="entry name" value="DIOX_N"/>
    <property type="match status" value="1"/>
</dbReference>
<dbReference type="InterPro" id="IPR027443">
    <property type="entry name" value="IPNS-like_sf"/>
</dbReference>
<evidence type="ECO:0000259" key="3">
    <source>
        <dbReference type="Pfam" id="PF01425"/>
    </source>
</evidence>
<evidence type="ECO:0000256" key="1">
    <source>
        <dbReference type="ARBA" id="ARBA00006336"/>
    </source>
</evidence>
<dbReference type="GO" id="GO:0003824">
    <property type="term" value="F:catalytic activity"/>
    <property type="evidence" value="ECO:0007669"/>
    <property type="project" value="InterPro"/>
</dbReference>
<dbReference type="SUPFAM" id="SSF52499">
    <property type="entry name" value="Isochorismatase-like hydrolases"/>
    <property type="match status" value="1"/>
</dbReference>
<dbReference type="Gene3D" id="3.40.50.850">
    <property type="entry name" value="Isochorismatase-like"/>
    <property type="match status" value="1"/>
</dbReference>
<dbReference type="PANTHER" id="PTHR11895:SF169">
    <property type="entry name" value="GLUTAMYL-TRNA(GLN) AMIDOTRANSFERASE"/>
    <property type="match status" value="1"/>
</dbReference>